<keyword evidence="15" id="KW-1185">Reference proteome</keyword>
<comment type="caution">
    <text evidence="14">The sequence shown here is derived from an EMBL/GenBank/DDBJ whole genome shotgun (WGS) entry which is preliminary data.</text>
</comment>
<evidence type="ECO:0000256" key="9">
    <source>
        <dbReference type="ARBA" id="ARBA00023125"/>
    </source>
</evidence>
<dbReference type="GO" id="GO:0008270">
    <property type="term" value="F:zinc ion binding"/>
    <property type="evidence" value="ECO:0007669"/>
    <property type="project" value="UniProtKB-KW"/>
</dbReference>
<dbReference type="AlphaFoldDB" id="A0A8T2IHI4"/>
<evidence type="ECO:0000256" key="3">
    <source>
        <dbReference type="ARBA" id="ARBA00006991"/>
    </source>
</evidence>
<evidence type="ECO:0000256" key="2">
    <source>
        <dbReference type="ARBA" id="ARBA00004123"/>
    </source>
</evidence>
<dbReference type="FunFam" id="3.30.160.60:FF:001158">
    <property type="entry name" value="zinc finger protein 22"/>
    <property type="match status" value="1"/>
</dbReference>
<dbReference type="PANTHER" id="PTHR23235:SF142">
    <property type="entry name" value="ZINC FINGER PROTEIN 384"/>
    <property type="match status" value="1"/>
</dbReference>
<evidence type="ECO:0000256" key="1">
    <source>
        <dbReference type="ARBA" id="ARBA00003767"/>
    </source>
</evidence>
<comment type="similarity">
    <text evidence="3">Belongs to the krueppel C2H2-type zinc-finger protein family.</text>
</comment>
<dbReference type="Gene3D" id="3.30.160.60">
    <property type="entry name" value="Classic Zinc Finger"/>
    <property type="match status" value="6"/>
</dbReference>
<keyword evidence="11" id="KW-0539">Nucleus</keyword>
<feature type="domain" description="C2H2-type" evidence="13">
    <location>
        <begin position="253"/>
        <end position="280"/>
    </location>
</feature>
<dbReference type="EMBL" id="JAACNH010000196">
    <property type="protein sequence ID" value="KAG8431442.1"/>
    <property type="molecule type" value="Genomic_DNA"/>
</dbReference>
<feature type="domain" description="C2H2-type" evidence="13">
    <location>
        <begin position="169"/>
        <end position="196"/>
    </location>
</feature>
<evidence type="ECO:0000313" key="15">
    <source>
        <dbReference type="Proteomes" id="UP000812440"/>
    </source>
</evidence>
<gene>
    <name evidence="14" type="ORF">GDO86_018726</name>
</gene>
<evidence type="ECO:0000256" key="6">
    <source>
        <dbReference type="ARBA" id="ARBA00022771"/>
    </source>
</evidence>
<name>A0A8T2IHI4_9PIPI</name>
<dbReference type="PROSITE" id="PS00028">
    <property type="entry name" value="ZINC_FINGER_C2H2_1"/>
    <property type="match status" value="6"/>
</dbReference>
<dbReference type="Pfam" id="PF00096">
    <property type="entry name" value="zf-C2H2"/>
    <property type="match status" value="5"/>
</dbReference>
<keyword evidence="7" id="KW-0862">Zinc</keyword>
<comment type="subcellular location">
    <subcellularLocation>
        <location evidence="2">Nucleus</location>
    </subcellularLocation>
</comment>
<dbReference type="Pfam" id="PF13912">
    <property type="entry name" value="zf-C2H2_6"/>
    <property type="match status" value="1"/>
</dbReference>
<dbReference type="InterPro" id="IPR036236">
    <property type="entry name" value="Znf_C2H2_sf"/>
</dbReference>
<sequence>MKTNMEPTLCCQNEPSEAAVEEAENLIMTDTSPSDQAPPTNGVDGASILCEVVNQSDCSINTLTEQIQETDTSTTIMGCNLNNSLSDNYISNGIKDESASCEGQNQSDCSINTLTEHMQVADTAPPVILCSLNKSPTGNYIPRGINNESIPRERENQSDCRIKPPKVMYCCAVCHARFASYRDLVSHLITHSEEKPISCPTCGKSFKRHGEYIRHQKIHTGEKPFTCSECGKCFKQRSELNLHRRTHTGEKPFSCSECGKCFKRRSIVVEHQRIHTGEKPFTCSECGKCFTQRSHLIVHRRTHTGKKPFSCSVCGKCFTRHSQLVLHLRTHTGE</sequence>
<dbReference type="FunFam" id="3.30.160.60:FF:000936">
    <property type="entry name" value="Zinc finger protein 577"/>
    <property type="match status" value="1"/>
</dbReference>
<keyword evidence="9" id="KW-0238">DNA-binding</keyword>
<evidence type="ECO:0000256" key="10">
    <source>
        <dbReference type="ARBA" id="ARBA00023163"/>
    </source>
</evidence>
<feature type="domain" description="C2H2-type" evidence="13">
    <location>
        <begin position="281"/>
        <end position="308"/>
    </location>
</feature>
<accession>A0A8T2IHI4</accession>
<reference evidence="14" key="1">
    <citation type="thesis" date="2020" institute="ProQuest LLC" country="789 East Eisenhower Parkway, Ann Arbor, MI, USA">
        <title>Comparative Genomics and Chromosome Evolution.</title>
        <authorList>
            <person name="Mudd A.B."/>
        </authorList>
    </citation>
    <scope>NUCLEOTIDE SEQUENCE</scope>
    <source>
        <strain evidence="14">Female2</strain>
        <tissue evidence="14">Blood</tissue>
    </source>
</reference>
<evidence type="ECO:0000256" key="5">
    <source>
        <dbReference type="ARBA" id="ARBA00022737"/>
    </source>
</evidence>
<evidence type="ECO:0000313" key="14">
    <source>
        <dbReference type="EMBL" id="KAG8431442.1"/>
    </source>
</evidence>
<proteinExistence type="inferred from homology"/>
<evidence type="ECO:0000256" key="12">
    <source>
        <dbReference type="PROSITE-ProRule" id="PRU00042"/>
    </source>
</evidence>
<dbReference type="PANTHER" id="PTHR23235">
    <property type="entry name" value="KRUEPPEL-LIKE TRANSCRIPTION FACTOR"/>
    <property type="match status" value="1"/>
</dbReference>
<evidence type="ECO:0000256" key="8">
    <source>
        <dbReference type="ARBA" id="ARBA00023015"/>
    </source>
</evidence>
<keyword evidence="10" id="KW-0804">Transcription</keyword>
<dbReference type="GO" id="GO:0000981">
    <property type="term" value="F:DNA-binding transcription factor activity, RNA polymerase II-specific"/>
    <property type="evidence" value="ECO:0007669"/>
    <property type="project" value="TreeGrafter"/>
</dbReference>
<keyword evidence="4" id="KW-0479">Metal-binding</keyword>
<keyword evidence="6 12" id="KW-0863">Zinc-finger</keyword>
<comment type="function">
    <text evidence="1">May be involved in transcriptional regulation.</text>
</comment>
<keyword evidence="5" id="KW-0677">Repeat</keyword>
<dbReference type="PROSITE" id="PS50157">
    <property type="entry name" value="ZINC_FINGER_C2H2_2"/>
    <property type="match status" value="6"/>
</dbReference>
<feature type="domain" description="C2H2-type" evidence="13">
    <location>
        <begin position="225"/>
        <end position="252"/>
    </location>
</feature>
<evidence type="ECO:0000256" key="7">
    <source>
        <dbReference type="ARBA" id="ARBA00022833"/>
    </source>
</evidence>
<dbReference type="SUPFAM" id="SSF57667">
    <property type="entry name" value="beta-beta-alpha zinc fingers"/>
    <property type="match status" value="3"/>
</dbReference>
<evidence type="ECO:0000256" key="11">
    <source>
        <dbReference type="ARBA" id="ARBA00023242"/>
    </source>
</evidence>
<evidence type="ECO:0000256" key="4">
    <source>
        <dbReference type="ARBA" id="ARBA00022723"/>
    </source>
</evidence>
<dbReference type="FunFam" id="3.30.160.60:FF:001326">
    <property type="entry name" value="Zinc finger protein 432"/>
    <property type="match status" value="1"/>
</dbReference>
<dbReference type="FunFam" id="3.30.160.60:FF:002343">
    <property type="entry name" value="Zinc finger protein 33A"/>
    <property type="match status" value="1"/>
</dbReference>
<dbReference type="GO" id="GO:0005634">
    <property type="term" value="C:nucleus"/>
    <property type="evidence" value="ECO:0007669"/>
    <property type="project" value="UniProtKB-SubCell"/>
</dbReference>
<evidence type="ECO:0000259" key="13">
    <source>
        <dbReference type="PROSITE" id="PS50157"/>
    </source>
</evidence>
<dbReference type="Proteomes" id="UP000812440">
    <property type="component" value="Unassembled WGS sequence"/>
</dbReference>
<keyword evidence="8" id="KW-0805">Transcription regulation</keyword>
<dbReference type="OrthoDB" id="654211at2759"/>
<dbReference type="FunFam" id="3.30.160.60:FF:001224">
    <property type="entry name" value="zinc finger protein 771-like"/>
    <property type="match status" value="1"/>
</dbReference>
<dbReference type="GO" id="GO:0000978">
    <property type="term" value="F:RNA polymerase II cis-regulatory region sequence-specific DNA binding"/>
    <property type="evidence" value="ECO:0007669"/>
    <property type="project" value="TreeGrafter"/>
</dbReference>
<feature type="domain" description="C2H2-type" evidence="13">
    <location>
        <begin position="309"/>
        <end position="334"/>
    </location>
</feature>
<organism evidence="14 15">
    <name type="scientific">Hymenochirus boettgeri</name>
    <name type="common">Congo dwarf clawed frog</name>
    <dbReference type="NCBI Taxonomy" id="247094"/>
    <lineage>
        <taxon>Eukaryota</taxon>
        <taxon>Metazoa</taxon>
        <taxon>Chordata</taxon>
        <taxon>Craniata</taxon>
        <taxon>Vertebrata</taxon>
        <taxon>Euteleostomi</taxon>
        <taxon>Amphibia</taxon>
        <taxon>Batrachia</taxon>
        <taxon>Anura</taxon>
        <taxon>Pipoidea</taxon>
        <taxon>Pipidae</taxon>
        <taxon>Pipinae</taxon>
        <taxon>Hymenochirus</taxon>
    </lineage>
</organism>
<protein>
    <recommendedName>
        <fullName evidence="13">C2H2-type domain-containing protein</fullName>
    </recommendedName>
</protein>
<dbReference type="SMART" id="SM00355">
    <property type="entry name" value="ZnF_C2H2"/>
    <property type="match status" value="6"/>
</dbReference>
<feature type="domain" description="C2H2-type" evidence="13">
    <location>
        <begin position="197"/>
        <end position="224"/>
    </location>
</feature>
<dbReference type="InterPro" id="IPR013087">
    <property type="entry name" value="Znf_C2H2_type"/>
</dbReference>